<evidence type="ECO:0000256" key="3">
    <source>
        <dbReference type="ARBA" id="ARBA00022670"/>
    </source>
</evidence>
<dbReference type="RefSeq" id="WP_184010801.1">
    <property type="nucleotide sequence ID" value="NZ_JACIJS010000005.1"/>
</dbReference>
<gene>
    <name evidence="8" type="ORF">FHS89_001795</name>
</gene>
<feature type="region of interest" description="Disordered" evidence="7">
    <location>
        <begin position="217"/>
        <end position="254"/>
    </location>
</feature>
<evidence type="ECO:0000256" key="6">
    <source>
        <dbReference type="RuleBase" id="RU003567"/>
    </source>
</evidence>
<dbReference type="Pfam" id="PF00574">
    <property type="entry name" value="CLP_protease"/>
    <property type="match status" value="1"/>
</dbReference>
<feature type="region of interest" description="Disordered" evidence="7">
    <location>
        <begin position="329"/>
        <end position="362"/>
    </location>
</feature>
<name>A0A840X1K8_9RHOB</name>
<dbReference type="InterPro" id="IPR001907">
    <property type="entry name" value="ClpP"/>
</dbReference>
<dbReference type="EMBL" id="JACIJS010000005">
    <property type="protein sequence ID" value="MBB5515775.1"/>
    <property type="molecule type" value="Genomic_DNA"/>
</dbReference>
<evidence type="ECO:0000256" key="5">
    <source>
        <dbReference type="ARBA" id="ARBA00022825"/>
    </source>
</evidence>
<organism evidence="8 9">
    <name type="scientific">Rubricella aquisinus</name>
    <dbReference type="NCBI Taxonomy" id="2028108"/>
    <lineage>
        <taxon>Bacteria</taxon>
        <taxon>Pseudomonadati</taxon>
        <taxon>Pseudomonadota</taxon>
        <taxon>Alphaproteobacteria</taxon>
        <taxon>Rhodobacterales</taxon>
        <taxon>Paracoccaceae</taxon>
        <taxon>Rubricella</taxon>
    </lineage>
</organism>
<sequence>MAVIVEDGRLTLTGYVGESTLEIDGWVIFDGFTHAEVVAALGEIGPDADVTVHINSGGGIATEGTAIRSALADRDGRTDVVVDGIAASAASLIAMAGDTVSMSLGSLLMIHDPSGFTWGTVEDHEKTIKGLNSLGNTYARVYARKSGKTDEDCRAIMRAETWFTPDEAVAAGFADEELDGEAVAVSAFPYQQYERAPGELVALAKNSGWRSPVPVAALTKPPTPPQAIQKETPKMAQNPKATGATTSPAAPEQPEAAITAADVKARIKAITGDEAAKGFETLANHFAFDTEMPAEEAIAALKAAAADAPGAGQTDVADPAGYQASRSAAADLANPATGGTAKPKASINTAGIYAARRTSQEG</sequence>
<keyword evidence="2" id="KW-0963">Cytoplasm</keyword>
<dbReference type="GO" id="GO:0051117">
    <property type="term" value="F:ATPase binding"/>
    <property type="evidence" value="ECO:0007669"/>
    <property type="project" value="TreeGrafter"/>
</dbReference>
<dbReference type="PANTHER" id="PTHR10381:SF70">
    <property type="entry name" value="ATP-DEPENDENT CLP PROTEASE PROTEOLYTIC SUBUNIT"/>
    <property type="match status" value="1"/>
</dbReference>
<dbReference type="NCBIfam" id="NF045542">
    <property type="entry name" value="Clp_rel_HeadMat"/>
    <property type="match status" value="1"/>
</dbReference>
<dbReference type="AlphaFoldDB" id="A0A840X1K8"/>
<keyword evidence="9" id="KW-1185">Reference proteome</keyword>
<keyword evidence="5" id="KW-0720">Serine protease</keyword>
<evidence type="ECO:0000256" key="1">
    <source>
        <dbReference type="ARBA" id="ARBA00007039"/>
    </source>
</evidence>
<feature type="compositionally biased region" description="Polar residues" evidence="7">
    <location>
        <begin position="239"/>
        <end position="248"/>
    </location>
</feature>
<protein>
    <recommendedName>
        <fullName evidence="6">ATP-dependent Clp protease proteolytic subunit</fullName>
    </recommendedName>
</protein>
<dbReference type="GO" id="GO:0004176">
    <property type="term" value="F:ATP-dependent peptidase activity"/>
    <property type="evidence" value="ECO:0007669"/>
    <property type="project" value="InterPro"/>
</dbReference>
<evidence type="ECO:0000313" key="9">
    <source>
        <dbReference type="Proteomes" id="UP000553766"/>
    </source>
</evidence>
<dbReference type="Proteomes" id="UP000553766">
    <property type="component" value="Unassembled WGS sequence"/>
</dbReference>
<dbReference type="PANTHER" id="PTHR10381">
    <property type="entry name" value="ATP-DEPENDENT CLP PROTEASE PROTEOLYTIC SUBUNIT"/>
    <property type="match status" value="1"/>
</dbReference>
<reference evidence="8 9" key="1">
    <citation type="submission" date="2020-08" db="EMBL/GenBank/DDBJ databases">
        <title>Genomic Encyclopedia of Type Strains, Phase IV (KMG-IV): sequencing the most valuable type-strain genomes for metagenomic binning, comparative biology and taxonomic classification.</title>
        <authorList>
            <person name="Goeker M."/>
        </authorList>
    </citation>
    <scope>NUCLEOTIDE SEQUENCE [LARGE SCALE GENOMIC DNA]</scope>
    <source>
        <strain evidence="8 9">DSM 103377</strain>
    </source>
</reference>
<evidence type="ECO:0000256" key="2">
    <source>
        <dbReference type="ARBA" id="ARBA00022490"/>
    </source>
</evidence>
<dbReference type="GO" id="GO:0004252">
    <property type="term" value="F:serine-type endopeptidase activity"/>
    <property type="evidence" value="ECO:0007669"/>
    <property type="project" value="InterPro"/>
</dbReference>
<evidence type="ECO:0000256" key="4">
    <source>
        <dbReference type="ARBA" id="ARBA00022801"/>
    </source>
</evidence>
<dbReference type="CDD" id="cd07016">
    <property type="entry name" value="S14_ClpP_1"/>
    <property type="match status" value="1"/>
</dbReference>
<accession>A0A840X1K8</accession>
<comment type="caution">
    <text evidence="8">The sequence shown here is derived from an EMBL/GenBank/DDBJ whole genome shotgun (WGS) entry which is preliminary data.</text>
</comment>
<evidence type="ECO:0000313" key="8">
    <source>
        <dbReference type="EMBL" id="MBB5515775.1"/>
    </source>
</evidence>
<keyword evidence="3 8" id="KW-0645">Protease</keyword>
<dbReference type="GO" id="GO:0009368">
    <property type="term" value="C:endopeptidase Clp complex"/>
    <property type="evidence" value="ECO:0007669"/>
    <property type="project" value="TreeGrafter"/>
</dbReference>
<dbReference type="GO" id="GO:0006515">
    <property type="term" value="P:protein quality control for misfolded or incompletely synthesized proteins"/>
    <property type="evidence" value="ECO:0007669"/>
    <property type="project" value="TreeGrafter"/>
</dbReference>
<comment type="similarity">
    <text evidence="1 6">Belongs to the peptidase S14 family.</text>
</comment>
<evidence type="ECO:0000256" key="7">
    <source>
        <dbReference type="SAM" id="MobiDB-lite"/>
    </source>
</evidence>
<keyword evidence="4" id="KW-0378">Hydrolase</keyword>
<dbReference type="InterPro" id="IPR029045">
    <property type="entry name" value="ClpP/crotonase-like_dom_sf"/>
</dbReference>
<proteinExistence type="inferred from homology"/>
<dbReference type="SUPFAM" id="SSF52096">
    <property type="entry name" value="ClpP/crotonase"/>
    <property type="match status" value="1"/>
</dbReference>
<dbReference type="Gene3D" id="3.90.226.10">
    <property type="entry name" value="2-enoyl-CoA Hydratase, Chain A, domain 1"/>
    <property type="match status" value="1"/>
</dbReference>
<dbReference type="PRINTS" id="PR00127">
    <property type="entry name" value="CLPPROTEASEP"/>
</dbReference>
<dbReference type="InterPro" id="IPR023562">
    <property type="entry name" value="ClpP/TepA"/>
</dbReference>